<name>A0A8J6LCV2_TENMO</name>
<dbReference type="EMBL" id="JABDTM020023493">
    <property type="protein sequence ID" value="KAH0815138.1"/>
    <property type="molecule type" value="Genomic_DNA"/>
</dbReference>
<feature type="region of interest" description="Disordered" evidence="1">
    <location>
        <begin position="165"/>
        <end position="203"/>
    </location>
</feature>
<accession>A0A8J6LCV2</accession>
<sequence length="249" mass="28935">MQMARGGNWRCKINDCRVLVKEENAVVSFRPIENLALKLLTIWRLIIVVAFRQKATAFQSITSRKFRNLHRELIISLRQKETARIAVAPHRRKNNHNSKLFTLQDINVYFIIPGRAHATVSNMYNTNKQKEPPRSLLFYAFNKVQLGEKRTDCYCMHAYVTDDSPPLRRRRKNSISTQFGSTNSHPSDLARRDPGPLPARLQRGTRSTLLPLLQLRRLHHARFFDGKVKGRPIGRRLPECHSPVEDRHV</sequence>
<dbReference type="AlphaFoldDB" id="A0A8J6LCV2"/>
<reference evidence="2" key="1">
    <citation type="journal article" date="2020" name="J Insects Food Feed">
        <title>The yellow mealworm (Tenebrio molitor) genome: a resource for the emerging insects as food and feed industry.</title>
        <authorList>
            <person name="Eriksson T."/>
            <person name="Andere A."/>
            <person name="Kelstrup H."/>
            <person name="Emery V."/>
            <person name="Picard C."/>
        </authorList>
    </citation>
    <scope>NUCLEOTIDE SEQUENCE</scope>
    <source>
        <strain evidence="2">Stoneville</strain>
        <tissue evidence="2">Whole head</tissue>
    </source>
</reference>
<protein>
    <submittedName>
        <fullName evidence="2">Uncharacterized protein</fullName>
    </submittedName>
</protein>
<evidence type="ECO:0000256" key="1">
    <source>
        <dbReference type="SAM" id="MobiDB-lite"/>
    </source>
</evidence>
<keyword evidence="3" id="KW-1185">Reference proteome</keyword>
<evidence type="ECO:0000313" key="2">
    <source>
        <dbReference type="EMBL" id="KAH0815138.1"/>
    </source>
</evidence>
<reference evidence="2" key="2">
    <citation type="submission" date="2021-08" db="EMBL/GenBank/DDBJ databases">
        <authorList>
            <person name="Eriksson T."/>
        </authorList>
    </citation>
    <scope>NUCLEOTIDE SEQUENCE</scope>
    <source>
        <strain evidence="2">Stoneville</strain>
        <tissue evidence="2">Whole head</tissue>
    </source>
</reference>
<feature type="compositionally biased region" description="Polar residues" evidence="1">
    <location>
        <begin position="174"/>
        <end position="186"/>
    </location>
</feature>
<comment type="caution">
    <text evidence="2">The sequence shown here is derived from an EMBL/GenBank/DDBJ whole genome shotgun (WGS) entry which is preliminary data.</text>
</comment>
<dbReference type="Proteomes" id="UP000719412">
    <property type="component" value="Unassembled WGS sequence"/>
</dbReference>
<organism evidence="2 3">
    <name type="scientific">Tenebrio molitor</name>
    <name type="common">Yellow mealworm beetle</name>
    <dbReference type="NCBI Taxonomy" id="7067"/>
    <lineage>
        <taxon>Eukaryota</taxon>
        <taxon>Metazoa</taxon>
        <taxon>Ecdysozoa</taxon>
        <taxon>Arthropoda</taxon>
        <taxon>Hexapoda</taxon>
        <taxon>Insecta</taxon>
        <taxon>Pterygota</taxon>
        <taxon>Neoptera</taxon>
        <taxon>Endopterygota</taxon>
        <taxon>Coleoptera</taxon>
        <taxon>Polyphaga</taxon>
        <taxon>Cucujiformia</taxon>
        <taxon>Tenebrionidae</taxon>
        <taxon>Tenebrio</taxon>
    </lineage>
</organism>
<proteinExistence type="predicted"/>
<gene>
    <name evidence="2" type="ORF">GEV33_007653</name>
</gene>
<evidence type="ECO:0000313" key="3">
    <source>
        <dbReference type="Proteomes" id="UP000719412"/>
    </source>
</evidence>